<comment type="caution">
    <text evidence="1">The sequence shown here is derived from an EMBL/GenBank/DDBJ whole genome shotgun (WGS) entry which is preliminary data.</text>
</comment>
<dbReference type="RefSeq" id="WP_233372493.1">
    <property type="nucleotide sequence ID" value="NZ_JAJTWU010000005.1"/>
</dbReference>
<protein>
    <submittedName>
        <fullName evidence="1">SDR family NAD(P)-dependent oxidoreductase</fullName>
    </submittedName>
</protein>
<evidence type="ECO:0000313" key="2">
    <source>
        <dbReference type="Proteomes" id="UP001200741"/>
    </source>
</evidence>
<evidence type="ECO:0000313" key="1">
    <source>
        <dbReference type="EMBL" id="MCE4555478.1"/>
    </source>
</evidence>
<dbReference type="EMBL" id="JAJTWU010000005">
    <property type="protein sequence ID" value="MCE4555478.1"/>
    <property type="molecule type" value="Genomic_DNA"/>
</dbReference>
<organism evidence="1 2">
    <name type="scientific">Pelomonas cellulosilytica</name>
    <dbReference type="NCBI Taxonomy" id="2906762"/>
    <lineage>
        <taxon>Bacteria</taxon>
        <taxon>Pseudomonadati</taxon>
        <taxon>Pseudomonadota</taxon>
        <taxon>Betaproteobacteria</taxon>
        <taxon>Burkholderiales</taxon>
        <taxon>Sphaerotilaceae</taxon>
        <taxon>Roseateles</taxon>
    </lineage>
</organism>
<dbReference type="Proteomes" id="UP001200741">
    <property type="component" value="Unassembled WGS sequence"/>
</dbReference>
<reference evidence="1 2" key="1">
    <citation type="submission" date="2021-12" db="EMBL/GenBank/DDBJ databases">
        <title>Genome seq of P8.</title>
        <authorList>
            <person name="Seo T."/>
        </authorList>
    </citation>
    <scope>NUCLEOTIDE SEQUENCE [LARGE SCALE GENOMIC DNA]</scope>
    <source>
        <strain evidence="1 2">P8</strain>
    </source>
</reference>
<dbReference type="SUPFAM" id="SSF51735">
    <property type="entry name" value="NAD(P)-binding Rossmann-fold domains"/>
    <property type="match status" value="1"/>
</dbReference>
<name>A0ABS8XXQ1_9BURK</name>
<proteinExistence type="predicted"/>
<accession>A0ABS8XXQ1</accession>
<sequence length="240" mass="24789">MKMRGNTMLVAGGASGIGRGLAELLHRLGNEVLVLGAPAGSRASPGLRGVDIDLADPWSVAAFAEQVAATCPGLNVLVDMSIAFPAHHLPGMQALLHGGSLRHEGPADRLGVQHLTGALLPQLRKRSHGAVMRVVAGPAGAPLQPEPPPLTDGSTPAFTMAVRKRWASARLQVVDIAPPSRAAAAPAEREGMSLAAFVGSVAGLLADGQHEQATLARLQALWPPAAVRETAHDRVTSEAF</sequence>
<dbReference type="InterPro" id="IPR036291">
    <property type="entry name" value="NAD(P)-bd_dom_sf"/>
</dbReference>
<gene>
    <name evidence="1" type="ORF">LXT13_13800</name>
</gene>
<keyword evidence="2" id="KW-1185">Reference proteome</keyword>
<dbReference type="Gene3D" id="3.40.50.720">
    <property type="entry name" value="NAD(P)-binding Rossmann-like Domain"/>
    <property type="match status" value="1"/>
</dbReference>